<evidence type="ECO:0000313" key="1">
    <source>
        <dbReference type="EMBL" id="PTU73177.1"/>
    </source>
</evidence>
<keyword evidence="2" id="KW-1185">Reference proteome</keyword>
<dbReference type="AlphaFoldDB" id="A0A2T5P674"/>
<dbReference type="PROSITE" id="PS51257">
    <property type="entry name" value="PROKAR_LIPOPROTEIN"/>
    <property type="match status" value="1"/>
</dbReference>
<evidence type="ECO:0008006" key="3">
    <source>
        <dbReference type="Google" id="ProtNLM"/>
    </source>
</evidence>
<name>A0A2T5P674_9PSED</name>
<sequence>MRGRYLVLLGCLALSGCDKVSQENFARLEAGMNRGEVEQLLGKPTECSGALAFTSCTWGDQERFISVQYAADKVLMFSGRGLR</sequence>
<dbReference type="Proteomes" id="UP000244064">
    <property type="component" value="Unassembled WGS sequence"/>
</dbReference>
<gene>
    <name evidence="1" type="ORF">DBO85_17035</name>
</gene>
<proteinExistence type="predicted"/>
<reference evidence="1 2" key="1">
    <citation type="submission" date="2018-04" db="EMBL/GenBank/DDBJ databases">
        <title>Pseudomonas sp. nov., isolated from mangrove soil.</title>
        <authorList>
            <person name="Chen C."/>
        </authorList>
    </citation>
    <scope>NUCLEOTIDE SEQUENCE [LARGE SCALE GENOMIC DNA]</scope>
    <source>
        <strain evidence="1 2">TC-11</strain>
    </source>
</reference>
<protein>
    <recommendedName>
        <fullName evidence="3">Lipoprotein SmpA/OmlA domain-containing protein</fullName>
    </recommendedName>
</protein>
<dbReference type="EMBL" id="QASN01000021">
    <property type="protein sequence ID" value="PTU73177.1"/>
    <property type="molecule type" value="Genomic_DNA"/>
</dbReference>
<comment type="caution">
    <text evidence="1">The sequence shown here is derived from an EMBL/GenBank/DDBJ whole genome shotgun (WGS) entry which is preliminary data.</text>
</comment>
<accession>A0A2T5P674</accession>
<dbReference type="OrthoDB" id="5422169at2"/>
<organism evidence="1 2">
    <name type="scientific">Pseudomonas mangrovi</name>
    <dbReference type="NCBI Taxonomy" id="2161748"/>
    <lineage>
        <taxon>Bacteria</taxon>
        <taxon>Pseudomonadati</taxon>
        <taxon>Pseudomonadota</taxon>
        <taxon>Gammaproteobacteria</taxon>
        <taxon>Pseudomonadales</taxon>
        <taxon>Pseudomonadaceae</taxon>
        <taxon>Pseudomonas</taxon>
    </lineage>
</organism>
<evidence type="ECO:0000313" key="2">
    <source>
        <dbReference type="Proteomes" id="UP000244064"/>
    </source>
</evidence>